<comment type="caution">
    <text evidence="2">The sequence shown here is derived from an EMBL/GenBank/DDBJ whole genome shotgun (WGS) entry which is preliminary data.</text>
</comment>
<feature type="domain" description="CheW-like" evidence="1">
    <location>
        <begin position="45"/>
        <end position="191"/>
    </location>
</feature>
<dbReference type="PANTHER" id="PTHR22617:SF23">
    <property type="entry name" value="CHEMOTAXIS PROTEIN CHEW"/>
    <property type="match status" value="1"/>
</dbReference>
<protein>
    <submittedName>
        <fullName evidence="2">CheW protein</fullName>
    </submittedName>
</protein>
<dbReference type="SMART" id="SM00260">
    <property type="entry name" value="CheW"/>
    <property type="match status" value="1"/>
</dbReference>
<dbReference type="AlphaFoldDB" id="A0A2S4M764"/>
<dbReference type="EMBL" id="PQGA01000008">
    <property type="protein sequence ID" value="POR50578.1"/>
    <property type="molecule type" value="Genomic_DNA"/>
</dbReference>
<accession>A0A2S4M764</accession>
<dbReference type="GO" id="GO:0007165">
    <property type="term" value="P:signal transduction"/>
    <property type="evidence" value="ECO:0007669"/>
    <property type="project" value="InterPro"/>
</dbReference>
<dbReference type="Gene3D" id="2.30.30.40">
    <property type="entry name" value="SH3 Domains"/>
    <property type="match status" value="1"/>
</dbReference>
<name>A0A2S4M764_9BURK</name>
<sequence length="196" mass="21159">MSPAPDKPPLSPLAALLAIPESAKLLQRRARELAQPPEPVAPQRLEPYVRFWLGRQEEYGVPYCIVDEVLMVEHVARVPCAPPAFSGVINRRGQMLPVLALARLFGLEPGPAPDAGTATGASKIGIVVVSAAGLTIGLHVDEPIDIDTYPLDTLGPPPPTHGKLPPAYVTGLLKRRITLLDMDRILSDLSPEERHE</sequence>
<dbReference type="RefSeq" id="WP_103705275.1">
    <property type="nucleotide sequence ID" value="NZ_PQGA01000008.1"/>
</dbReference>
<proteinExistence type="predicted"/>
<dbReference type="Gene3D" id="2.40.50.180">
    <property type="entry name" value="CheA-289, Domain 4"/>
    <property type="match status" value="1"/>
</dbReference>
<keyword evidence="3" id="KW-1185">Reference proteome</keyword>
<gene>
    <name evidence="2" type="ORF">B0G62_10869</name>
</gene>
<dbReference type="InterPro" id="IPR002545">
    <property type="entry name" value="CheW-lke_dom"/>
</dbReference>
<dbReference type="GO" id="GO:0005829">
    <property type="term" value="C:cytosol"/>
    <property type="evidence" value="ECO:0007669"/>
    <property type="project" value="TreeGrafter"/>
</dbReference>
<evidence type="ECO:0000313" key="3">
    <source>
        <dbReference type="Proteomes" id="UP000237381"/>
    </source>
</evidence>
<dbReference type="InterPro" id="IPR039315">
    <property type="entry name" value="CheW"/>
</dbReference>
<dbReference type="Proteomes" id="UP000237381">
    <property type="component" value="Unassembled WGS sequence"/>
</dbReference>
<dbReference type="SUPFAM" id="SSF50341">
    <property type="entry name" value="CheW-like"/>
    <property type="match status" value="1"/>
</dbReference>
<dbReference type="PANTHER" id="PTHR22617">
    <property type="entry name" value="CHEMOTAXIS SENSOR HISTIDINE KINASE-RELATED"/>
    <property type="match status" value="1"/>
</dbReference>
<reference evidence="2 3" key="1">
    <citation type="submission" date="2018-01" db="EMBL/GenBank/DDBJ databases">
        <title>Genomic Encyclopedia of Type Strains, Phase III (KMG-III): the genomes of soil and plant-associated and newly described type strains.</title>
        <authorList>
            <person name="Whitman W."/>
        </authorList>
    </citation>
    <scope>NUCLEOTIDE SEQUENCE [LARGE SCALE GENOMIC DNA]</scope>
    <source>
        <strain evidence="2 3">JCM 18070</strain>
    </source>
</reference>
<organism evidence="2 3">
    <name type="scientific">Paraburkholderia eburnea</name>
    <dbReference type="NCBI Taxonomy" id="1189126"/>
    <lineage>
        <taxon>Bacteria</taxon>
        <taxon>Pseudomonadati</taxon>
        <taxon>Pseudomonadota</taxon>
        <taxon>Betaproteobacteria</taxon>
        <taxon>Burkholderiales</taxon>
        <taxon>Burkholderiaceae</taxon>
        <taxon>Paraburkholderia</taxon>
    </lineage>
</organism>
<dbReference type="Pfam" id="PF01584">
    <property type="entry name" value="CheW"/>
    <property type="match status" value="1"/>
</dbReference>
<evidence type="ECO:0000259" key="1">
    <source>
        <dbReference type="PROSITE" id="PS50851"/>
    </source>
</evidence>
<dbReference type="OrthoDB" id="9806105at2"/>
<dbReference type="InterPro" id="IPR036061">
    <property type="entry name" value="CheW-like_dom_sf"/>
</dbReference>
<dbReference type="PROSITE" id="PS50851">
    <property type="entry name" value="CHEW"/>
    <property type="match status" value="1"/>
</dbReference>
<evidence type="ECO:0000313" key="2">
    <source>
        <dbReference type="EMBL" id="POR50578.1"/>
    </source>
</evidence>
<dbReference type="GO" id="GO:0006935">
    <property type="term" value="P:chemotaxis"/>
    <property type="evidence" value="ECO:0007669"/>
    <property type="project" value="InterPro"/>
</dbReference>